<protein>
    <recommendedName>
        <fullName evidence="3">TIGR02391 family protein</fullName>
    </recommendedName>
</protein>
<proteinExistence type="predicted"/>
<dbReference type="EMBL" id="CAJNAU010000217">
    <property type="protein sequence ID" value="CAE6867489.1"/>
    <property type="molecule type" value="Genomic_DNA"/>
</dbReference>
<dbReference type="RefSeq" id="WP_200622987.1">
    <property type="nucleotide sequence ID" value="NZ_CAJNAU010000217.1"/>
</dbReference>
<accession>A0ABN7NHC1</accession>
<name>A0ABN7NHC1_9BURK</name>
<keyword evidence="2" id="KW-1185">Reference proteome</keyword>
<evidence type="ECO:0008006" key="3">
    <source>
        <dbReference type="Google" id="ProtNLM"/>
    </source>
</evidence>
<gene>
    <name evidence="1" type="ORF">R69658_07948</name>
</gene>
<comment type="caution">
    <text evidence="1">The sequence shown here is derived from an EMBL/GenBank/DDBJ whole genome shotgun (WGS) entry which is preliminary data.</text>
</comment>
<dbReference type="Proteomes" id="UP000674425">
    <property type="component" value="Unassembled WGS sequence"/>
</dbReference>
<sequence length="247" mass="26853">MGKIGMKFMDPDAFSIRLPRSLLSIPALGKLTVDTGRVTAEALAMSRYGWYVDLKMGVSKSGKFKAHVDGEREADAEALMVEHFGRRADSIRSELIAAYPARRAIFDAAFDAHANGQYLLSIPVFFAQVDGICTDVLRLVFFQRTGREKVIADLKGRAGSELAQAYLAPLDTDMPATMSLSSRGRGVSGLNRHTVLHGESVDYGTRENSLRAISLLNYISQSLRRELPEIEQGAATTDAPPADSAAS</sequence>
<evidence type="ECO:0000313" key="1">
    <source>
        <dbReference type="EMBL" id="CAE6867489.1"/>
    </source>
</evidence>
<reference evidence="1 2" key="1">
    <citation type="submission" date="2021-02" db="EMBL/GenBank/DDBJ databases">
        <authorList>
            <person name="Vanwijnsberghe S."/>
        </authorList>
    </citation>
    <scope>NUCLEOTIDE SEQUENCE [LARGE SCALE GENOMIC DNA]</scope>
    <source>
        <strain evidence="1 2">R-69658</strain>
    </source>
</reference>
<organism evidence="1 2">
    <name type="scientific">Paraburkholderia aspalathi</name>
    <dbReference type="NCBI Taxonomy" id="1324617"/>
    <lineage>
        <taxon>Bacteria</taxon>
        <taxon>Pseudomonadati</taxon>
        <taxon>Pseudomonadota</taxon>
        <taxon>Betaproteobacteria</taxon>
        <taxon>Burkholderiales</taxon>
        <taxon>Burkholderiaceae</taxon>
        <taxon>Paraburkholderia</taxon>
    </lineage>
</organism>
<evidence type="ECO:0000313" key="2">
    <source>
        <dbReference type="Proteomes" id="UP000674425"/>
    </source>
</evidence>